<evidence type="ECO:0000256" key="4">
    <source>
        <dbReference type="ARBA" id="ARBA00023157"/>
    </source>
</evidence>
<dbReference type="GO" id="GO:0002486">
    <property type="term" value="P:antigen processing and presentation of endogenous peptide antigen via MHC class I via ER pathway, TAP-independent"/>
    <property type="evidence" value="ECO:0007669"/>
    <property type="project" value="TreeGrafter"/>
</dbReference>
<accession>A0A4W2CZ31</accession>
<keyword evidence="8" id="KW-1185">Reference proteome</keyword>
<dbReference type="PANTHER" id="PTHR16675">
    <property type="entry name" value="MHC CLASS I-RELATED"/>
    <property type="match status" value="1"/>
</dbReference>
<feature type="domain" description="MHC class I-like antigen recognition-like" evidence="6">
    <location>
        <begin position="27"/>
        <end position="182"/>
    </location>
</feature>
<evidence type="ECO:0000256" key="5">
    <source>
        <dbReference type="ARBA" id="ARBA00023180"/>
    </source>
</evidence>
<dbReference type="GO" id="GO:0001916">
    <property type="term" value="P:positive regulation of T cell mediated cytotoxicity"/>
    <property type="evidence" value="ECO:0007669"/>
    <property type="project" value="TreeGrafter"/>
</dbReference>
<sequence>WGGGAGRAPMGLFLPTSPSLCFAFTHAHSLSYNLTINPQPRPGQPWCEVQGQVDGEVFLSYDCGLANITETIKAWETQIEILRDIRDQLLGFTLEKHTVTDPLTLQARMTCRCEDDRHVSGSWQFGLNGQMSLHFDLENGHWRVGQPGGRWMKEKWENDRAVTDFLKKVSMGDCRAWLQDFMAIIFQMSPILLLEICQYHLCCQLLRTPFSCHHLYLTAGLNGCVGNLVPPLAVRAP</sequence>
<keyword evidence="4" id="KW-1015">Disulfide bond</keyword>
<dbReference type="GO" id="GO:0009897">
    <property type="term" value="C:external side of plasma membrane"/>
    <property type="evidence" value="ECO:0007669"/>
    <property type="project" value="TreeGrafter"/>
</dbReference>
<keyword evidence="5" id="KW-0325">Glycoprotein</keyword>
<dbReference type="InterPro" id="IPR011162">
    <property type="entry name" value="MHC_I/II-like_Ag-recog"/>
</dbReference>
<keyword evidence="2" id="KW-0732">Signal</keyword>
<reference evidence="7 8" key="1">
    <citation type="submission" date="2018-11" db="EMBL/GenBank/DDBJ databases">
        <title>Haplotype-resolved cattle genomes.</title>
        <authorList>
            <person name="Low W.Y."/>
            <person name="Tearle R."/>
            <person name="Bickhart D.M."/>
            <person name="Rosen B.D."/>
            <person name="Koren S."/>
            <person name="Rhie A."/>
            <person name="Hiendleder S."/>
            <person name="Phillippy A.M."/>
            <person name="Smith T.P.L."/>
            <person name="Williams J.L."/>
        </authorList>
    </citation>
    <scope>NUCLEOTIDE SEQUENCE [LARGE SCALE GENOMIC DNA]</scope>
</reference>
<dbReference type="InterPro" id="IPR037055">
    <property type="entry name" value="MHC_I-like_Ag-recog_sf"/>
</dbReference>
<comment type="subcellular location">
    <subcellularLocation>
        <location evidence="1">Membrane</location>
    </subcellularLocation>
</comment>
<dbReference type="OMA" id="SGICDPH"/>
<keyword evidence="3" id="KW-0472">Membrane</keyword>
<dbReference type="GO" id="GO:0006955">
    <property type="term" value="P:immune response"/>
    <property type="evidence" value="ECO:0007669"/>
    <property type="project" value="TreeGrafter"/>
</dbReference>
<dbReference type="GO" id="GO:0005615">
    <property type="term" value="C:extracellular space"/>
    <property type="evidence" value="ECO:0007669"/>
    <property type="project" value="TreeGrafter"/>
</dbReference>
<reference evidence="7" key="2">
    <citation type="submission" date="2025-08" db="UniProtKB">
        <authorList>
            <consortium name="Ensembl"/>
        </authorList>
    </citation>
    <scope>IDENTIFICATION</scope>
</reference>
<proteinExistence type="predicted"/>
<dbReference type="PANTHER" id="PTHR16675:SF1">
    <property type="entry name" value="UL16 BINDING PROTEIN 21"/>
    <property type="match status" value="1"/>
</dbReference>
<dbReference type="InterPro" id="IPR011161">
    <property type="entry name" value="MHC_I-like_Ag-recog"/>
</dbReference>
<dbReference type="GO" id="GO:0002476">
    <property type="term" value="P:antigen processing and presentation of endogenous peptide antigen via MHC class Ib"/>
    <property type="evidence" value="ECO:0007669"/>
    <property type="project" value="TreeGrafter"/>
</dbReference>
<dbReference type="FunFam" id="3.30.500.10:FF:000004">
    <property type="entry name" value="Retinoic acid early-inducible protein 1-beta"/>
    <property type="match status" value="1"/>
</dbReference>
<dbReference type="Ensembl" id="ENSBIXT00000047865.1">
    <property type="protein sequence ID" value="ENSBIXP00000017215.1"/>
    <property type="gene ID" value="ENSBIXG00000021236.1"/>
</dbReference>
<evidence type="ECO:0000313" key="7">
    <source>
        <dbReference type="Ensembl" id="ENSBIXP00000017215.1"/>
    </source>
</evidence>
<evidence type="ECO:0000256" key="2">
    <source>
        <dbReference type="ARBA" id="ARBA00022729"/>
    </source>
</evidence>
<dbReference type="InterPro" id="IPR050208">
    <property type="entry name" value="MHC_class-I_related"/>
</dbReference>
<evidence type="ECO:0000256" key="1">
    <source>
        <dbReference type="ARBA" id="ARBA00004370"/>
    </source>
</evidence>
<dbReference type="SUPFAM" id="SSF54452">
    <property type="entry name" value="MHC antigen-recognition domain"/>
    <property type="match status" value="1"/>
</dbReference>
<reference evidence="7" key="3">
    <citation type="submission" date="2025-09" db="UniProtKB">
        <authorList>
            <consortium name="Ensembl"/>
        </authorList>
    </citation>
    <scope>IDENTIFICATION</scope>
</reference>
<evidence type="ECO:0000259" key="6">
    <source>
        <dbReference type="Pfam" id="PF00129"/>
    </source>
</evidence>
<organism evidence="7 8">
    <name type="scientific">Bos indicus x Bos taurus</name>
    <name type="common">Hybrid cattle</name>
    <dbReference type="NCBI Taxonomy" id="30522"/>
    <lineage>
        <taxon>Eukaryota</taxon>
        <taxon>Metazoa</taxon>
        <taxon>Chordata</taxon>
        <taxon>Craniata</taxon>
        <taxon>Vertebrata</taxon>
        <taxon>Euteleostomi</taxon>
        <taxon>Mammalia</taxon>
        <taxon>Eutheria</taxon>
        <taxon>Laurasiatheria</taxon>
        <taxon>Artiodactyla</taxon>
        <taxon>Ruminantia</taxon>
        <taxon>Pecora</taxon>
        <taxon>Bovidae</taxon>
        <taxon>Bovinae</taxon>
        <taxon>Bos</taxon>
    </lineage>
</organism>
<evidence type="ECO:0000313" key="8">
    <source>
        <dbReference type="Proteomes" id="UP000314981"/>
    </source>
</evidence>
<name>A0A4W2CZ31_BOBOX</name>
<dbReference type="AlphaFoldDB" id="A0A4W2CZ31"/>
<evidence type="ECO:0000256" key="3">
    <source>
        <dbReference type="ARBA" id="ARBA00023136"/>
    </source>
</evidence>
<dbReference type="Gene3D" id="3.30.500.10">
    <property type="entry name" value="MHC class I-like antigen recognition-like"/>
    <property type="match status" value="1"/>
</dbReference>
<dbReference type="Proteomes" id="UP000314981">
    <property type="component" value="Chromosome 9"/>
</dbReference>
<dbReference type="Pfam" id="PF00129">
    <property type="entry name" value="MHC_I"/>
    <property type="match status" value="1"/>
</dbReference>
<protein>
    <recommendedName>
        <fullName evidence="6">MHC class I-like antigen recognition-like domain-containing protein</fullName>
    </recommendedName>
</protein>